<gene>
    <name evidence="1" type="ORF">GJ654_03695</name>
</gene>
<evidence type="ECO:0000313" key="1">
    <source>
        <dbReference type="EMBL" id="MTV30094.1"/>
    </source>
</evidence>
<evidence type="ECO:0000313" key="2">
    <source>
        <dbReference type="Proteomes" id="UP000439113"/>
    </source>
</evidence>
<proteinExistence type="predicted"/>
<protein>
    <submittedName>
        <fullName evidence="1">Uncharacterized protein</fullName>
    </submittedName>
</protein>
<dbReference type="AlphaFoldDB" id="A0A6N8DMT6"/>
<dbReference type="EMBL" id="WNKS01000002">
    <property type="protein sequence ID" value="MTV30094.1"/>
    <property type="molecule type" value="Genomic_DNA"/>
</dbReference>
<comment type="caution">
    <text evidence="1">The sequence shown here is derived from an EMBL/GenBank/DDBJ whole genome shotgun (WGS) entry which is preliminary data.</text>
</comment>
<reference evidence="1 2" key="1">
    <citation type="submission" date="2019-11" db="EMBL/GenBank/DDBJ databases">
        <title>Whole-genome sequence of a Rhodoblastus acidophilus DSM 142.</title>
        <authorList>
            <person name="Kyndt J.A."/>
            <person name="Meyer T.E."/>
        </authorList>
    </citation>
    <scope>NUCLEOTIDE SEQUENCE [LARGE SCALE GENOMIC DNA]</scope>
    <source>
        <strain evidence="1 2">DSM 142</strain>
    </source>
</reference>
<dbReference type="Proteomes" id="UP000439113">
    <property type="component" value="Unassembled WGS sequence"/>
</dbReference>
<dbReference type="OrthoDB" id="9998635at2"/>
<name>A0A6N8DMT6_RHOAC</name>
<sequence>MDVEKGLRAELIAALSIGFDCWEHVPVRHVVFTDHVLVADVVAIPHDQDFSGLTFAFEVKNPTVKKVREPPYWTRAIHQAADYVYATPEAGSGIEQLAGRRISCAFIFPTNVLANPDIRTCGYDEVSDYNRIQGAFEVAVHSKVGKARWEKAGRVEKGRLDLWLGNDVWRSDVGFRTHAPGILRGKRALGSRQVDILGELDGIDVQAVRKSGILTNDPPLPDVL</sequence>
<organism evidence="1 2">
    <name type="scientific">Rhodoblastus acidophilus</name>
    <name type="common">Rhodopseudomonas acidophila</name>
    <dbReference type="NCBI Taxonomy" id="1074"/>
    <lineage>
        <taxon>Bacteria</taxon>
        <taxon>Pseudomonadati</taxon>
        <taxon>Pseudomonadota</taxon>
        <taxon>Alphaproteobacteria</taxon>
        <taxon>Hyphomicrobiales</taxon>
        <taxon>Rhodoblastaceae</taxon>
        <taxon>Rhodoblastus</taxon>
    </lineage>
</organism>
<accession>A0A6N8DMT6</accession>
<dbReference type="RefSeq" id="WP_155444751.1">
    <property type="nucleotide sequence ID" value="NZ_JAOQNR010000002.1"/>
</dbReference>